<dbReference type="InterPro" id="IPR013780">
    <property type="entry name" value="Glyco_hydro_b"/>
</dbReference>
<evidence type="ECO:0000313" key="3">
    <source>
        <dbReference type="EMBL" id="KAI5386914.1"/>
    </source>
</evidence>
<dbReference type="PANTHER" id="PTHR11607:SF60">
    <property type="entry name" value="ALPHA-MANNOSIDASE"/>
    <property type="match status" value="1"/>
</dbReference>
<keyword evidence="4" id="KW-1185">Reference proteome</keyword>
<organism evidence="3 4">
    <name type="scientific">Pisum sativum</name>
    <name type="common">Garden pea</name>
    <name type="synonym">Lathyrus oleraceus</name>
    <dbReference type="NCBI Taxonomy" id="3888"/>
    <lineage>
        <taxon>Eukaryota</taxon>
        <taxon>Viridiplantae</taxon>
        <taxon>Streptophyta</taxon>
        <taxon>Embryophyta</taxon>
        <taxon>Tracheophyta</taxon>
        <taxon>Spermatophyta</taxon>
        <taxon>Magnoliopsida</taxon>
        <taxon>eudicotyledons</taxon>
        <taxon>Gunneridae</taxon>
        <taxon>Pentapetalae</taxon>
        <taxon>rosids</taxon>
        <taxon>fabids</taxon>
        <taxon>Fabales</taxon>
        <taxon>Fabaceae</taxon>
        <taxon>Papilionoideae</taxon>
        <taxon>50 kb inversion clade</taxon>
        <taxon>NPAAA clade</taxon>
        <taxon>Hologalegina</taxon>
        <taxon>IRL clade</taxon>
        <taxon>Fabeae</taxon>
        <taxon>Lathyrus</taxon>
    </lineage>
</organism>
<dbReference type="EMBL" id="JAMSHJ010000007">
    <property type="protein sequence ID" value="KAI5386914.1"/>
    <property type="molecule type" value="Genomic_DNA"/>
</dbReference>
<dbReference type="AlphaFoldDB" id="A0A9D4VQ56"/>
<evidence type="ECO:0000259" key="1">
    <source>
        <dbReference type="Pfam" id="PF07748"/>
    </source>
</evidence>
<name>A0A9D4VQ56_PEA</name>
<dbReference type="InterPro" id="IPR048534">
    <property type="entry name" value="Man2a1-like_dom"/>
</dbReference>
<protein>
    <submittedName>
        <fullName evidence="3">Uncharacterized protein</fullName>
    </submittedName>
</protein>
<dbReference type="Pfam" id="PF21260">
    <property type="entry name" value="Laman-like_dom"/>
    <property type="match status" value="1"/>
</dbReference>
<dbReference type="Gene3D" id="2.60.40.1180">
    <property type="entry name" value="Golgi alpha-mannosidase II"/>
    <property type="match status" value="1"/>
</dbReference>
<dbReference type="SUPFAM" id="SSF74650">
    <property type="entry name" value="Galactose mutarotase-like"/>
    <property type="match status" value="1"/>
</dbReference>
<dbReference type="GO" id="GO:0004559">
    <property type="term" value="F:alpha-mannosidase activity"/>
    <property type="evidence" value="ECO:0007669"/>
    <property type="project" value="InterPro"/>
</dbReference>
<evidence type="ECO:0000313" key="4">
    <source>
        <dbReference type="Proteomes" id="UP001058974"/>
    </source>
</evidence>
<dbReference type="Gramene" id="Psat07G0316300-T1">
    <property type="protein sequence ID" value="KAI5386914.1"/>
    <property type="gene ID" value="KIW84_073163"/>
</dbReference>
<proteinExistence type="predicted"/>
<dbReference type="InterPro" id="IPR011013">
    <property type="entry name" value="Gal_mutarotase_sf_dom"/>
</dbReference>
<gene>
    <name evidence="3" type="ORF">KIW84_073163</name>
</gene>
<comment type="caution">
    <text evidence="3">The sequence shown here is derived from an EMBL/GenBank/DDBJ whole genome shotgun (WGS) entry which is preliminary data.</text>
</comment>
<dbReference type="Gene3D" id="2.70.98.30">
    <property type="entry name" value="Golgi alpha-mannosidase II, domain 4"/>
    <property type="match status" value="1"/>
</dbReference>
<dbReference type="Proteomes" id="UP001058974">
    <property type="component" value="Chromosome 7"/>
</dbReference>
<feature type="domain" description="Glycosyl hydrolase family 38 C-terminal" evidence="1">
    <location>
        <begin position="132"/>
        <end position="269"/>
    </location>
</feature>
<dbReference type="GO" id="GO:0030246">
    <property type="term" value="F:carbohydrate binding"/>
    <property type="evidence" value="ECO:0007669"/>
    <property type="project" value="InterPro"/>
</dbReference>
<dbReference type="GO" id="GO:0006013">
    <property type="term" value="P:mannose metabolic process"/>
    <property type="evidence" value="ECO:0007669"/>
    <property type="project" value="InterPro"/>
</dbReference>
<reference evidence="3 4" key="1">
    <citation type="journal article" date="2022" name="Nat. Genet.">
        <title>Improved pea reference genome and pan-genome highlight genomic features and evolutionary characteristics.</title>
        <authorList>
            <person name="Yang T."/>
            <person name="Liu R."/>
            <person name="Luo Y."/>
            <person name="Hu S."/>
            <person name="Wang D."/>
            <person name="Wang C."/>
            <person name="Pandey M.K."/>
            <person name="Ge S."/>
            <person name="Xu Q."/>
            <person name="Li N."/>
            <person name="Li G."/>
            <person name="Huang Y."/>
            <person name="Saxena R.K."/>
            <person name="Ji Y."/>
            <person name="Li M."/>
            <person name="Yan X."/>
            <person name="He Y."/>
            <person name="Liu Y."/>
            <person name="Wang X."/>
            <person name="Xiang C."/>
            <person name="Varshney R.K."/>
            <person name="Ding H."/>
            <person name="Gao S."/>
            <person name="Zong X."/>
        </authorList>
    </citation>
    <scope>NUCLEOTIDE SEQUENCE [LARGE SCALE GENOMIC DNA]</scope>
    <source>
        <strain evidence="3 4">cv. Zhongwan 6</strain>
    </source>
</reference>
<dbReference type="PANTHER" id="PTHR11607">
    <property type="entry name" value="ALPHA-MANNOSIDASE"/>
    <property type="match status" value="1"/>
</dbReference>
<dbReference type="InterPro" id="IPR050843">
    <property type="entry name" value="Glycosyl_Hydrlase_38"/>
</dbReference>
<dbReference type="Pfam" id="PF07748">
    <property type="entry name" value="Glyco_hydro_38C"/>
    <property type="match status" value="1"/>
</dbReference>
<accession>A0A9D4VQ56</accession>
<sequence length="300" mass="33038">MTTGGSSASTMRSQRGRYSNLFVPLTATRTSVDTTPIQPVRCSSRFMGSLVHAQAPIPVRGSSNSLQNQLKQTMDRTAPSRELRYWLAFPVSVPPIGFSIYIVSRPRQTGHVSTISKEFRSEGNTNNNIEVGQGNLKLLYSANEGKLTHYVNNRNLVTASVEQSYSFYSGNVRDDKDSQASGAYVFRPNGSFPIKSDQRASFTVLRGPILDEVHQQLNPWVSQIVRIYQAKEHAEVEFTIGPIPVDDGIGKEVITQFSTTMKNQQSYAEENEFSSATQSSAANFVPSGSQVQGSSVELLI</sequence>
<dbReference type="InterPro" id="IPR011682">
    <property type="entry name" value="Glyco_hydro_38_C"/>
</dbReference>
<evidence type="ECO:0000259" key="2">
    <source>
        <dbReference type="Pfam" id="PF21260"/>
    </source>
</evidence>
<feature type="domain" description="Lysosomal alpha-mannosidase-like central" evidence="2">
    <location>
        <begin position="83"/>
        <end position="103"/>
    </location>
</feature>